<dbReference type="AlphaFoldDB" id="A0A3D8M2S1"/>
<sequence length="231" mass="25933">MRLILKRFLSSNEIKAVLNISDCELMHQRVGGQLTFEKSGNGFFYSLPSSASILAHPLGQQLLNWHITKHKLAVANMPKDPETKRALEKLIWDILLPIERQFSRPTITYGFTALELHKVISKHFPAGTAPSLDQHAASEKNSADSYICKRSGAACDFIVANVKSTELIKFITEKLDYDRIYFYGTDRPIHVSVTLGMPKRHLQVMCTSDNGRRYPARKAFGEAAKDLAASL</sequence>
<keyword evidence="2" id="KW-1185">Reference proteome</keyword>
<accession>A0A3D8M2S1</accession>
<dbReference type="SUPFAM" id="SSF55166">
    <property type="entry name" value="Hedgehog/DD-peptidase"/>
    <property type="match status" value="1"/>
</dbReference>
<dbReference type="EMBL" id="QRHA01000019">
    <property type="protein sequence ID" value="RDV23910.1"/>
    <property type="molecule type" value="Genomic_DNA"/>
</dbReference>
<dbReference type="Proteomes" id="UP000256561">
    <property type="component" value="Unassembled WGS sequence"/>
</dbReference>
<evidence type="ECO:0000313" key="1">
    <source>
        <dbReference type="EMBL" id="RDV23910.1"/>
    </source>
</evidence>
<organism evidence="1 2">
    <name type="scientific">Alteromonas aestuariivivens</name>
    <dbReference type="NCBI Taxonomy" id="1938339"/>
    <lineage>
        <taxon>Bacteria</taxon>
        <taxon>Pseudomonadati</taxon>
        <taxon>Pseudomonadota</taxon>
        <taxon>Gammaproteobacteria</taxon>
        <taxon>Alteromonadales</taxon>
        <taxon>Alteromonadaceae</taxon>
        <taxon>Alteromonas/Salinimonas group</taxon>
        <taxon>Alteromonas</taxon>
    </lineage>
</organism>
<comment type="caution">
    <text evidence="1">The sequence shown here is derived from an EMBL/GenBank/DDBJ whole genome shotgun (WGS) entry which is preliminary data.</text>
</comment>
<gene>
    <name evidence="1" type="ORF">DXV75_16715</name>
</gene>
<proteinExistence type="predicted"/>
<reference evidence="2" key="1">
    <citation type="submission" date="2018-08" db="EMBL/GenBank/DDBJ databases">
        <authorList>
            <person name="Zhang J."/>
            <person name="Du Z.-J."/>
        </authorList>
    </citation>
    <scope>NUCLEOTIDE SEQUENCE [LARGE SCALE GENOMIC DNA]</scope>
    <source>
        <strain evidence="2">KCTC 52655</strain>
    </source>
</reference>
<evidence type="ECO:0008006" key="3">
    <source>
        <dbReference type="Google" id="ProtNLM"/>
    </source>
</evidence>
<name>A0A3D8M2S1_9ALTE</name>
<evidence type="ECO:0000313" key="2">
    <source>
        <dbReference type="Proteomes" id="UP000256561"/>
    </source>
</evidence>
<dbReference type="InterPro" id="IPR009045">
    <property type="entry name" value="Zn_M74/Hedgehog-like"/>
</dbReference>
<protein>
    <recommendedName>
        <fullName evidence="3">Peptidase M15A C-terminal domain-containing protein</fullName>
    </recommendedName>
</protein>